<gene>
    <name evidence="2" type="ORF">LAU_0311</name>
</gene>
<protein>
    <submittedName>
        <fullName evidence="2">Uncharacterized protein</fullName>
    </submittedName>
</protein>
<reference evidence="2 3" key="1">
    <citation type="journal article" date="2011" name="Environ. Microbiol.">
        <title>Lausannevirus, a giant amoebal virus encoding histone doublets.</title>
        <authorList>
            <person name="Thomas V."/>
            <person name="Bertelli C."/>
            <person name="Collyn F."/>
            <person name="Casson N."/>
            <person name="Telenti A."/>
            <person name="Goesmann A."/>
            <person name="Croxatto A."/>
            <person name="Greub G."/>
        </authorList>
    </citation>
    <scope>NUCLEOTIDE SEQUENCE [LARGE SCALE GENOMIC DNA]</scope>
    <source>
        <strain evidence="2">7715</strain>
    </source>
</reference>
<evidence type="ECO:0000256" key="1">
    <source>
        <dbReference type="SAM" id="Phobius"/>
    </source>
</evidence>
<feature type="transmembrane region" description="Helical" evidence="1">
    <location>
        <begin position="117"/>
        <end position="136"/>
    </location>
</feature>
<keyword evidence="1" id="KW-0472">Membrane</keyword>
<dbReference type="EMBL" id="HQ113105">
    <property type="protein sequence ID" value="AEA07162.1"/>
    <property type="molecule type" value="Genomic_DNA"/>
</dbReference>
<name>F2WLN9_9VIRU</name>
<evidence type="ECO:0000313" key="2">
    <source>
        <dbReference type="EMBL" id="AEA07162.1"/>
    </source>
</evidence>
<evidence type="ECO:0000313" key="3">
    <source>
        <dbReference type="Proteomes" id="UP000203366"/>
    </source>
</evidence>
<organism evidence="2 3">
    <name type="scientific">Lausannevirus</name>
    <dbReference type="NCBI Taxonomy" id="999883"/>
    <lineage>
        <taxon>Viruses</taxon>
        <taxon>Varidnaviria</taxon>
        <taxon>Bamfordvirae</taxon>
        <taxon>Nucleocytoviricota</taxon>
        <taxon>Megaviricetes</taxon>
        <taxon>Pimascovirales</taxon>
        <taxon>Pimascovirales incertae sedis</taxon>
        <taxon>Marseilleviridae</taxon>
        <taxon>Losannavirus</taxon>
        <taxon>Losannavirus lausannense</taxon>
    </lineage>
</organism>
<keyword evidence="1" id="KW-0812">Transmembrane</keyword>
<sequence length="171" mass="19755">MCCFLKSRHSYFLDVLQVRIRTLLSLDMHVGKTQQNMCHIQKDQRTYPKFFQTSSSLKRLNARWIPTLMDYIDELPVDQEEASPVEMATAQKYLNSSGASKKAKTKVTMKKTGWKDILKWSIAVTLIFLLVSNQWFDKLIGFVPSESPLVLFGVKAVVFFVLTFVVLWKLV</sequence>
<dbReference type="GeneID" id="10399894"/>
<accession>F2WLN9</accession>
<dbReference type="RefSeq" id="YP_004347274.1">
    <property type="nucleotide sequence ID" value="NC_015326.1"/>
</dbReference>
<feature type="transmembrane region" description="Helical" evidence="1">
    <location>
        <begin position="148"/>
        <end position="168"/>
    </location>
</feature>
<keyword evidence="1" id="KW-1133">Transmembrane helix</keyword>
<proteinExistence type="predicted"/>
<dbReference type="Proteomes" id="UP000203366">
    <property type="component" value="Segment"/>
</dbReference>
<keyword evidence="3" id="KW-1185">Reference proteome</keyword>
<dbReference type="KEGG" id="vg:10399894"/>
<dbReference type="OrthoDB" id="25474at10239"/>